<comment type="caution">
    <text evidence="2">The sequence shown here is derived from an EMBL/GenBank/DDBJ whole genome shotgun (WGS) entry which is preliminary data.</text>
</comment>
<dbReference type="InterPro" id="IPR039554">
    <property type="entry name" value="HigA2-like_HTH"/>
</dbReference>
<dbReference type="Pfam" id="PF13744">
    <property type="entry name" value="HTH_37"/>
    <property type="match status" value="1"/>
</dbReference>
<dbReference type="InterPro" id="IPR001387">
    <property type="entry name" value="Cro/C1-type_HTH"/>
</dbReference>
<dbReference type="SUPFAM" id="SSF47413">
    <property type="entry name" value="lambda repressor-like DNA-binding domains"/>
    <property type="match status" value="1"/>
</dbReference>
<dbReference type="Gene3D" id="1.10.260.40">
    <property type="entry name" value="lambda repressor-like DNA-binding domains"/>
    <property type="match status" value="1"/>
</dbReference>
<dbReference type="GO" id="GO:0003677">
    <property type="term" value="F:DNA binding"/>
    <property type="evidence" value="ECO:0007669"/>
    <property type="project" value="InterPro"/>
</dbReference>
<gene>
    <name evidence="2" type="ORF">GHO30_12120</name>
</gene>
<dbReference type="PROSITE" id="PS50943">
    <property type="entry name" value="HTH_CROC1"/>
    <property type="match status" value="1"/>
</dbReference>
<dbReference type="AlphaFoldDB" id="A0A7X1Y9Y2"/>
<dbReference type="Proteomes" id="UP000470186">
    <property type="component" value="Unassembled WGS sequence"/>
</dbReference>
<feature type="domain" description="HTH cro/C1-type" evidence="1">
    <location>
        <begin position="31"/>
        <end position="85"/>
    </location>
</feature>
<name>A0A7X1Y9Y2_9PSED</name>
<keyword evidence="3" id="KW-1185">Reference proteome</keyword>
<evidence type="ECO:0000259" key="1">
    <source>
        <dbReference type="PROSITE" id="PS50943"/>
    </source>
</evidence>
<evidence type="ECO:0000313" key="3">
    <source>
        <dbReference type="Proteomes" id="UP000470186"/>
    </source>
</evidence>
<organism evidence="2 3">
    <name type="scientific">Pseudomonas helleri</name>
    <dbReference type="NCBI Taxonomy" id="1608996"/>
    <lineage>
        <taxon>Bacteria</taxon>
        <taxon>Pseudomonadati</taxon>
        <taxon>Pseudomonadota</taxon>
        <taxon>Gammaproteobacteria</taxon>
        <taxon>Pseudomonadales</taxon>
        <taxon>Pseudomonadaceae</taxon>
        <taxon>Pseudomonas</taxon>
    </lineage>
</organism>
<proteinExistence type="predicted"/>
<dbReference type="CDD" id="cd00093">
    <property type="entry name" value="HTH_XRE"/>
    <property type="match status" value="1"/>
</dbReference>
<dbReference type="RefSeq" id="WP_153351361.1">
    <property type="nucleotide sequence ID" value="NZ_JBQQLO010000065.1"/>
</dbReference>
<dbReference type="InterPro" id="IPR010982">
    <property type="entry name" value="Lambda_DNA-bd_dom_sf"/>
</dbReference>
<accession>A0A7X1Y9Y2</accession>
<sequence>MIKSFKERMEALRQTHGYCVEQAKLEFVSGITRLMKHKGINNSTLAAKLNTSSAYVTKALRGDTNFTIDSMVKITHTLGGRIHIHVADSVADVHWFEKIQGGQPSQGEVRADLSAIDHPEKISNLSTILHEIDNEERKVYA</sequence>
<reference evidence="2 3" key="1">
    <citation type="submission" date="2019-10" db="EMBL/GenBank/DDBJ databases">
        <title>Evaluation of single-gene subtyping targets for Pseudomonas.</title>
        <authorList>
            <person name="Reichler S.J."/>
            <person name="Orsi R.H."/>
            <person name="Wiedmann M."/>
            <person name="Martin N.H."/>
            <person name="Murphy S.I."/>
        </authorList>
    </citation>
    <scope>NUCLEOTIDE SEQUENCE [LARGE SCALE GENOMIC DNA]</scope>
    <source>
        <strain evidence="2 3">FSL R10-2107</strain>
    </source>
</reference>
<dbReference type="EMBL" id="WIVX01000050">
    <property type="protein sequence ID" value="MQU32130.1"/>
    <property type="molecule type" value="Genomic_DNA"/>
</dbReference>
<evidence type="ECO:0000313" key="2">
    <source>
        <dbReference type="EMBL" id="MQU32130.1"/>
    </source>
</evidence>
<protein>
    <submittedName>
        <fullName evidence="2">Helix-turn-helix domain-containing protein</fullName>
    </submittedName>
</protein>